<dbReference type="Proteomes" id="UP000198870">
    <property type="component" value="Unassembled WGS sequence"/>
</dbReference>
<dbReference type="AlphaFoldDB" id="A0A1G5IE50"/>
<proteinExistence type="predicted"/>
<keyword evidence="5 6" id="KW-0472">Membrane</keyword>
<feature type="transmembrane region" description="Helical" evidence="6">
    <location>
        <begin position="12"/>
        <end position="31"/>
    </location>
</feature>
<keyword evidence="8" id="KW-1185">Reference proteome</keyword>
<evidence type="ECO:0000256" key="4">
    <source>
        <dbReference type="ARBA" id="ARBA00022989"/>
    </source>
</evidence>
<dbReference type="PANTHER" id="PTHR30482">
    <property type="entry name" value="HIGH-AFFINITY BRANCHED-CHAIN AMINO ACID TRANSPORT SYSTEM PERMEASE"/>
    <property type="match status" value="1"/>
</dbReference>
<feature type="transmembrane region" description="Helical" evidence="6">
    <location>
        <begin position="344"/>
        <end position="371"/>
    </location>
</feature>
<dbReference type="CDD" id="cd06581">
    <property type="entry name" value="TM_PBP1_LivM_like"/>
    <property type="match status" value="1"/>
</dbReference>
<dbReference type="InterPro" id="IPR043428">
    <property type="entry name" value="LivM-like"/>
</dbReference>
<gene>
    <name evidence="7" type="ORF">SAMN05216233_11960</name>
</gene>
<comment type="subcellular location">
    <subcellularLocation>
        <location evidence="1">Cell membrane</location>
        <topology evidence="1">Multi-pass membrane protein</topology>
    </subcellularLocation>
</comment>
<sequence>MFKLSEIKKSLIVALWFIFLTFPIMVLKVNTIENVIFWRWRNMFMIGIGSFVISLVWRYFQENEESGRKTLALFTENPLAKRIKMGSLSKRPTKDGVIRESNPVIQRTFYGLLIVVALLFPFVNQYQATILTTALFYVTLGLGLNIAVGLAGLLHLGYVAFYAVGAYTYALFNMYYGVSFWVALPLGGILATLFGIALGIPVLRLRGDYLAIVTLGFGEMTRITLENWDAVTHGPSGIAQIPKPGLMGLELTTQQGIMYVYYLAVGLAVLTVFATYRLQNSRIGRALMAMREDEIASQAMGINITRTKLTAFALSAFFAGMAGVLFAAKTGFINPQSFTFMESAIILSIVVLGGMGSILGVIIGALILILLPEYLRGVGDYRMLLFGASMVVMMIFRPQGIIANVRKVYKIDRGGRD</sequence>
<reference evidence="7 8" key="1">
    <citation type="submission" date="2016-10" db="EMBL/GenBank/DDBJ databases">
        <authorList>
            <person name="de Groot N.N."/>
        </authorList>
    </citation>
    <scope>NUCLEOTIDE SEQUENCE [LARGE SCALE GENOMIC DNA]</scope>
    <source>
        <strain evidence="7 8">AA1</strain>
    </source>
</reference>
<feature type="transmembrane region" description="Helical" evidence="6">
    <location>
        <begin position="175"/>
        <end position="200"/>
    </location>
</feature>
<feature type="transmembrane region" description="Helical" evidence="6">
    <location>
        <begin position="259"/>
        <end position="278"/>
    </location>
</feature>
<dbReference type="Pfam" id="PF02653">
    <property type="entry name" value="BPD_transp_2"/>
    <property type="match status" value="1"/>
</dbReference>
<evidence type="ECO:0000256" key="6">
    <source>
        <dbReference type="SAM" id="Phobius"/>
    </source>
</evidence>
<feature type="transmembrane region" description="Helical" evidence="6">
    <location>
        <begin position="134"/>
        <end position="163"/>
    </location>
</feature>
<keyword evidence="3 6" id="KW-0812">Transmembrane</keyword>
<evidence type="ECO:0000256" key="5">
    <source>
        <dbReference type="ARBA" id="ARBA00023136"/>
    </source>
</evidence>
<evidence type="ECO:0000313" key="8">
    <source>
        <dbReference type="Proteomes" id="UP000198870"/>
    </source>
</evidence>
<keyword evidence="2" id="KW-1003">Cell membrane</keyword>
<feature type="transmembrane region" description="Helical" evidence="6">
    <location>
        <begin position="309"/>
        <end position="332"/>
    </location>
</feature>
<feature type="transmembrane region" description="Helical" evidence="6">
    <location>
        <begin position="109"/>
        <end position="128"/>
    </location>
</feature>
<feature type="transmembrane region" description="Helical" evidence="6">
    <location>
        <begin position="383"/>
        <end position="402"/>
    </location>
</feature>
<protein>
    <submittedName>
        <fullName evidence="7">Branched-chain amino acid transport system permease protein</fullName>
    </submittedName>
</protein>
<keyword evidence="4 6" id="KW-1133">Transmembrane helix</keyword>
<evidence type="ECO:0000256" key="2">
    <source>
        <dbReference type="ARBA" id="ARBA00022475"/>
    </source>
</evidence>
<dbReference type="GO" id="GO:0005886">
    <property type="term" value="C:plasma membrane"/>
    <property type="evidence" value="ECO:0007669"/>
    <property type="project" value="UniProtKB-SubCell"/>
</dbReference>
<feature type="transmembrane region" description="Helical" evidence="6">
    <location>
        <begin position="43"/>
        <end position="60"/>
    </location>
</feature>
<dbReference type="EMBL" id="FMUX01000019">
    <property type="protein sequence ID" value="SCY74237.1"/>
    <property type="molecule type" value="Genomic_DNA"/>
</dbReference>
<dbReference type="STRING" id="419481.SAMN05216233_11960"/>
<evidence type="ECO:0000313" key="7">
    <source>
        <dbReference type="EMBL" id="SCY74237.1"/>
    </source>
</evidence>
<dbReference type="GO" id="GO:0015658">
    <property type="term" value="F:branched-chain amino acid transmembrane transporter activity"/>
    <property type="evidence" value="ECO:0007669"/>
    <property type="project" value="InterPro"/>
</dbReference>
<accession>A0A1G5IE50</accession>
<dbReference type="RefSeq" id="WP_092213725.1">
    <property type="nucleotide sequence ID" value="NZ_FMUX01000019.1"/>
</dbReference>
<organism evidence="7 8">
    <name type="scientific">Desulfoluna spongiiphila</name>
    <dbReference type="NCBI Taxonomy" id="419481"/>
    <lineage>
        <taxon>Bacteria</taxon>
        <taxon>Pseudomonadati</taxon>
        <taxon>Thermodesulfobacteriota</taxon>
        <taxon>Desulfobacteria</taxon>
        <taxon>Desulfobacterales</taxon>
        <taxon>Desulfolunaceae</taxon>
        <taxon>Desulfoluna</taxon>
    </lineage>
</organism>
<dbReference type="PANTHER" id="PTHR30482:SF20">
    <property type="entry name" value="HIGH-AFFINITY BRANCHED-CHAIN AMINO ACID TRANSPORT SYSTEM PERMEASE PROTEIN LIVM"/>
    <property type="match status" value="1"/>
</dbReference>
<evidence type="ECO:0000256" key="1">
    <source>
        <dbReference type="ARBA" id="ARBA00004651"/>
    </source>
</evidence>
<dbReference type="InterPro" id="IPR001851">
    <property type="entry name" value="ABC_transp_permease"/>
</dbReference>
<name>A0A1G5IE50_9BACT</name>
<dbReference type="OrthoDB" id="9780757at2"/>
<evidence type="ECO:0000256" key="3">
    <source>
        <dbReference type="ARBA" id="ARBA00022692"/>
    </source>
</evidence>